<evidence type="ECO:0000256" key="1">
    <source>
        <dbReference type="SAM" id="Phobius"/>
    </source>
</evidence>
<evidence type="ECO:0000313" key="2">
    <source>
        <dbReference type="EMBL" id="SNS04686.1"/>
    </source>
</evidence>
<dbReference type="Proteomes" id="UP000198304">
    <property type="component" value="Unassembled WGS sequence"/>
</dbReference>
<proteinExistence type="predicted"/>
<dbReference type="EMBL" id="FZOJ01000003">
    <property type="protein sequence ID" value="SNS04686.1"/>
    <property type="molecule type" value="Genomic_DNA"/>
</dbReference>
<keyword evidence="1" id="KW-0812">Transmembrane</keyword>
<protein>
    <submittedName>
        <fullName evidence="2">Uncharacterized protein</fullName>
    </submittedName>
</protein>
<dbReference type="AlphaFoldDB" id="A0A239B9R8"/>
<sequence length="41" mass="5059">MRKNYMSFLVISTFTIMITIQHMMQTKDIIFQYREGFFALY</sequence>
<keyword evidence="1" id="KW-1133">Transmembrane helix</keyword>
<reference evidence="2 3" key="1">
    <citation type="submission" date="2017-06" db="EMBL/GenBank/DDBJ databases">
        <authorList>
            <person name="Kim H.J."/>
            <person name="Triplett B.A."/>
        </authorList>
    </citation>
    <scope>NUCLEOTIDE SEQUENCE [LARGE SCALE GENOMIC DNA]</scope>
    <source>
        <strain evidence="2 3">SCA</strain>
    </source>
</reference>
<feature type="transmembrane region" description="Helical" evidence="1">
    <location>
        <begin position="6"/>
        <end position="24"/>
    </location>
</feature>
<evidence type="ECO:0000313" key="3">
    <source>
        <dbReference type="Proteomes" id="UP000198304"/>
    </source>
</evidence>
<accession>A0A239B9R8</accession>
<name>A0A239B9R8_9FIRM</name>
<keyword evidence="1" id="KW-0472">Membrane</keyword>
<gene>
    <name evidence="2" type="ORF">SAMN05446037_1003119</name>
</gene>
<keyword evidence="3" id="KW-1185">Reference proteome</keyword>
<dbReference type="RefSeq" id="WP_278277809.1">
    <property type="nucleotide sequence ID" value="NZ_FZOJ01000003.1"/>
</dbReference>
<organism evidence="2 3">
    <name type="scientific">Anaerovirgula multivorans</name>
    <dbReference type="NCBI Taxonomy" id="312168"/>
    <lineage>
        <taxon>Bacteria</taxon>
        <taxon>Bacillati</taxon>
        <taxon>Bacillota</taxon>
        <taxon>Clostridia</taxon>
        <taxon>Peptostreptococcales</taxon>
        <taxon>Natronincolaceae</taxon>
        <taxon>Anaerovirgula</taxon>
    </lineage>
</organism>